<evidence type="ECO:0000259" key="11">
    <source>
        <dbReference type="Pfam" id="PF02852"/>
    </source>
</evidence>
<dbReference type="InterPro" id="IPR004099">
    <property type="entry name" value="Pyr_nucl-diS_OxRdtase_dimer"/>
</dbReference>
<keyword evidence="8" id="KW-0520">NAD</keyword>
<comment type="similarity">
    <text evidence="1 10">Belongs to the class-I pyridine nucleotide-disulfide oxidoreductase family.</text>
</comment>
<reference evidence="13" key="1">
    <citation type="journal article" date="2014" name="Int. J. Syst. Evol. Microbiol.">
        <title>Complete genome sequence of Corynebacterium casei LMG S-19264T (=DSM 44701T), isolated from a smear-ripened cheese.</title>
        <authorList>
            <consortium name="US DOE Joint Genome Institute (JGI-PGF)"/>
            <person name="Walter F."/>
            <person name="Albersmeier A."/>
            <person name="Kalinowski J."/>
            <person name="Ruckert C."/>
        </authorList>
    </citation>
    <scope>NUCLEOTIDE SEQUENCE</scope>
    <source>
        <strain evidence="13">VKM B-2484</strain>
    </source>
</reference>
<dbReference type="InterPro" id="IPR012999">
    <property type="entry name" value="Pyr_OxRdtase_I_AS"/>
</dbReference>
<feature type="binding site" evidence="8">
    <location>
        <begin position="177"/>
        <end position="184"/>
    </location>
    <ligand>
        <name>NAD(+)</name>
        <dbReference type="ChEBI" id="CHEBI:57540"/>
    </ligand>
</feature>
<evidence type="ECO:0000256" key="9">
    <source>
        <dbReference type="PIRSR" id="PIRSR000350-4"/>
    </source>
</evidence>
<reference evidence="13" key="2">
    <citation type="submission" date="2023-01" db="EMBL/GenBank/DDBJ databases">
        <authorList>
            <person name="Sun Q."/>
            <person name="Evtushenko L."/>
        </authorList>
    </citation>
    <scope>NUCLEOTIDE SEQUENCE</scope>
    <source>
        <strain evidence="13">VKM B-2484</strain>
    </source>
</reference>
<comment type="cofactor">
    <cofactor evidence="8">
        <name>FAD</name>
        <dbReference type="ChEBI" id="CHEBI:57692"/>
    </cofactor>
    <text evidence="8">Binds 1 FAD per subunit.</text>
</comment>
<feature type="binding site" evidence="8">
    <location>
        <position position="266"/>
    </location>
    <ligand>
        <name>NAD(+)</name>
        <dbReference type="ChEBI" id="CHEBI:57540"/>
    </ligand>
</feature>
<dbReference type="AlphaFoldDB" id="A0A9W6J4F8"/>
<comment type="caution">
    <text evidence="13">The sequence shown here is derived from an EMBL/GenBank/DDBJ whole genome shotgun (WGS) entry which is preliminary data.</text>
</comment>
<proteinExistence type="inferred from homology"/>
<keyword evidence="6" id="KW-1015">Disulfide bond</keyword>
<dbReference type="InterPro" id="IPR016156">
    <property type="entry name" value="FAD/NAD-linked_Rdtase_dimer_sf"/>
</dbReference>
<feature type="domain" description="Pyridine nucleotide-disulphide oxidoreductase dimerisation" evidence="11">
    <location>
        <begin position="342"/>
        <end position="448"/>
    </location>
</feature>
<dbReference type="EMBL" id="BSFJ01000004">
    <property type="protein sequence ID" value="GLK70651.1"/>
    <property type="molecule type" value="Genomic_DNA"/>
</dbReference>
<dbReference type="SUPFAM" id="SSF55424">
    <property type="entry name" value="FAD/NAD-linked reductases, dimerisation (C-terminal) domain"/>
    <property type="match status" value="1"/>
</dbReference>
<evidence type="ECO:0000256" key="5">
    <source>
        <dbReference type="ARBA" id="ARBA00023002"/>
    </source>
</evidence>
<feature type="binding site" evidence="8">
    <location>
        <position position="306"/>
    </location>
    <ligand>
        <name>FAD</name>
        <dbReference type="ChEBI" id="CHEBI:57692"/>
    </ligand>
</feature>
<evidence type="ECO:0000256" key="2">
    <source>
        <dbReference type="ARBA" id="ARBA00022630"/>
    </source>
</evidence>
<evidence type="ECO:0000256" key="7">
    <source>
        <dbReference type="ARBA" id="ARBA00023284"/>
    </source>
</evidence>
<dbReference type="Pfam" id="PF02852">
    <property type="entry name" value="Pyr_redox_dim"/>
    <property type="match status" value="1"/>
</dbReference>
<name>A0A9W6J4F8_9HYPH</name>
<dbReference type="PRINTS" id="PR00411">
    <property type="entry name" value="PNDRDTASEI"/>
</dbReference>
<evidence type="ECO:0000313" key="13">
    <source>
        <dbReference type="EMBL" id="GLK70651.1"/>
    </source>
</evidence>
<dbReference type="SUPFAM" id="SSF51905">
    <property type="entry name" value="FAD/NAD(P)-binding domain"/>
    <property type="match status" value="1"/>
</dbReference>
<feature type="binding site" evidence="8">
    <location>
        <position position="200"/>
    </location>
    <ligand>
        <name>NAD(+)</name>
        <dbReference type="ChEBI" id="CHEBI:57540"/>
    </ligand>
</feature>
<dbReference type="InterPro" id="IPR036188">
    <property type="entry name" value="FAD/NAD-bd_sf"/>
</dbReference>
<feature type="disulfide bond" description="Redox-active" evidence="9">
    <location>
        <begin position="43"/>
        <end position="48"/>
    </location>
</feature>
<keyword evidence="7 10" id="KW-0676">Redox-active center</keyword>
<dbReference type="PRINTS" id="PR00368">
    <property type="entry name" value="FADPNR"/>
</dbReference>
<dbReference type="PIRSF" id="PIRSF000350">
    <property type="entry name" value="Mercury_reductase_MerA"/>
    <property type="match status" value="1"/>
</dbReference>
<keyword evidence="2 10" id="KW-0285">Flavoprotein</keyword>
<dbReference type="InterPro" id="IPR001100">
    <property type="entry name" value="Pyr_nuc-diS_OxRdtase"/>
</dbReference>
<dbReference type="Pfam" id="PF07992">
    <property type="entry name" value="Pyr_redox_2"/>
    <property type="match status" value="1"/>
</dbReference>
<evidence type="ECO:0000256" key="3">
    <source>
        <dbReference type="ARBA" id="ARBA00022827"/>
    </source>
</evidence>
<keyword evidence="4" id="KW-0521">NADP</keyword>
<evidence type="ECO:0000256" key="10">
    <source>
        <dbReference type="RuleBase" id="RU003691"/>
    </source>
</evidence>
<feature type="binding site" evidence="8">
    <location>
        <position position="52"/>
    </location>
    <ligand>
        <name>FAD</name>
        <dbReference type="ChEBI" id="CHEBI:57692"/>
    </ligand>
</feature>
<organism evidence="13 14">
    <name type="scientific">Ancylobacter dichloromethanicus</name>
    <dbReference type="NCBI Taxonomy" id="518825"/>
    <lineage>
        <taxon>Bacteria</taxon>
        <taxon>Pseudomonadati</taxon>
        <taxon>Pseudomonadota</taxon>
        <taxon>Alphaproteobacteria</taxon>
        <taxon>Hyphomicrobiales</taxon>
        <taxon>Xanthobacteraceae</taxon>
        <taxon>Ancylobacter</taxon>
    </lineage>
</organism>
<dbReference type="InterPro" id="IPR023753">
    <property type="entry name" value="FAD/NAD-binding_dom"/>
</dbReference>
<sequence length="476" mass="51041">MAESTFDVCVIGAGAAGLSVAAGASQLGLKTVLIERSQMGGECLNSGCVPSKALLAAAKAAHRCEFTGIPGVSGQPPRVDFAAIKDGLRGVIATIAPHDSVERFRGLGVTVHRDTARFLDARSIQVGAIRLQARRFVIATGSKPAVPNIPGLDRSKILTNDNVFDLRNKPDHLVIIGGGPIGVEMAVAHRRLGSSVTVVERASILPHDEPELVDKLRDIMRGEGISLQENVEITSIDHPFGGVVVRLRKDGADYAVSGSHLLVAAGREPVFDDLGLEAAGIAHDPKGILVDARLRTSQRHVFALGDVIDAPRFTHAAGYQAGIVVRNLAFRLPAKAHYEALPWVTYSDPELAHVGLTEAKARERYDGKVRIERVPLKGNDRAVTERHPEGEIKIVLGSHARVLGASILAPAAGEMIGLWCLAVSRKLTLRAITDLMLPYPTMGEIGKAAASRYYQPTLFGERTRRLVGALQWLPPW</sequence>
<evidence type="ECO:0000256" key="4">
    <source>
        <dbReference type="ARBA" id="ARBA00022857"/>
    </source>
</evidence>
<evidence type="ECO:0000313" key="14">
    <source>
        <dbReference type="Proteomes" id="UP001143370"/>
    </source>
</evidence>
<gene>
    <name evidence="13" type="primary">merA1</name>
    <name evidence="13" type="ORF">GCM10017643_07660</name>
</gene>
<dbReference type="Gene3D" id="3.50.50.60">
    <property type="entry name" value="FAD/NAD(P)-binding domain"/>
    <property type="match status" value="2"/>
</dbReference>
<keyword evidence="5 10" id="KW-0560">Oxidoreductase</keyword>
<dbReference type="PROSITE" id="PS00076">
    <property type="entry name" value="PYRIDINE_REDOX_1"/>
    <property type="match status" value="1"/>
</dbReference>
<feature type="domain" description="FAD/NAD(P)-binding" evidence="12">
    <location>
        <begin position="6"/>
        <end position="321"/>
    </location>
</feature>
<evidence type="ECO:0000256" key="1">
    <source>
        <dbReference type="ARBA" id="ARBA00007532"/>
    </source>
</evidence>
<accession>A0A9W6J4F8</accession>
<keyword evidence="8" id="KW-0547">Nucleotide-binding</keyword>
<protein>
    <submittedName>
        <fullName evidence="13">Dihydrolipoamide dehydrogenase</fullName>
    </submittedName>
</protein>
<dbReference type="PANTHER" id="PTHR43014">
    <property type="entry name" value="MERCURIC REDUCTASE"/>
    <property type="match status" value="1"/>
</dbReference>
<evidence type="ECO:0000256" key="8">
    <source>
        <dbReference type="PIRSR" id="PIRSR000350-3"/>
    </source>
</evidence>
<dbReference type="PANTHER" id="PTHR43014:SF4">
    <property type="entry name" value="PYRIDINE NUCLEOTIDE-DISULFIDE OXIDOREDUCTASE RCLA-RELATED"/>
    <property type="match status" value="1"/>
</dbReference>
<dbReference type="GO" id="GO:0003955">
    <property type="term" value="F:NAD(P)H dehydrogenase (quinone) activity"/>
    <property type="evidence" value="ECO:0007669"/>
    <property type="project" value="TreeGrafter"/>
</dbReference>
<dbReference type="RefSeq" id="WP_213374181.1">
    <property type="nucleotide sequence ID" value="NZ_BSFJ01000004.1"/>
</dbReference>
<keyword evidence="14" id="KW-1185">Reference proteome</keyword>
<dbReference type="GO" id="GO:0016668">
    <property type="term" value="F:oxidoreductase activity, acting on a sulfur group of donors, NAD(P) as acceptor"/>
    <property type="evidence" value="ECO:0007669"/>
    <property type="project" value="InterPro"/>
</dbReference>
<evidence type="ECO:0000259" key="12">
    <source>
        <dbReference type="Pfam" id="PF07992"/>
    </source>
</evidence>
<feature type="binding site" evidence="8">
    <location>
        <begin position="140"/>
        <end position="142"/>
    </location>
    <ligand>
        <name>FAD</name>
        <dbReference type="ChEBI" id="CHEBI:57692"/>
    </ligand>
</feature>
<dbReference type="Proteomes" id="UP001143370">
    <property type="component" value="Unassembled WGS sequence"/>
</dbReference>
<dbReference type="GO" id="GO:0050660">
    <property type="term" value="F:flavin adenine dinucleotide binding"/>
    <property type="evidence" value="ECO:0007669"/>
    <property type="project" value="TreeGrafter"/>
</dbReference>
<evidence type="ECO:0000256" key="6">
    <source>
        <dbReference type="ARBA" id="ARBA00023157"/>
    </source>
</evidence>
<dbReference type="Gene3D" id="3.30.390.30">
    <property type="match status" value="1"/>
</dbReference>
<keyword evidence="3 8" id="KW-0274">FAD</keyword>